<dbReference type="PANTHER" id="PTHR48475:SF2">
    <property type="entry name" value="RIBONUCLEASE H"/>
    <property type="match status" value="1"/>
</dbReference>
<evidence type="ECO:0000313" key="3">
    <source>
        <dbReference type="EMBL" id="KAG7636126.1"/>
    </source>
</evidence>
<name>A0A8T2FL30_9BRAS</name>
<dbReference type="Pfam" id="PF00078">
    <property type="entry name" value="RVT_1"/>
    <property type="match status" value="1"/>
</dbReference>
<dbReference type="GO" id="GO:0004523">
    <property type="term" value="F:RNA-DNA hybrid ribonuclease activity"/>
    <property type="evidence" value="ECO:0007669"/>
    <property type="project" value="InterPro"/>
</dbReference>
<dbReference type="GO" id="GO:0003676">
    <property type="term" value="F:nucleic acid binding"/>
    <property type="evidence" value="ECO:0007669"/>
    <property type="project" value="InterPro"/>
</dbReference>
<gene>
    <name evidence="3" type="ORF">ISN45_At02g007440</name>
</gene>
<feature type="compositionally biased region" description="Low complexity" evidence="1">
    <location>
        <begin position="1030"/>
        <end position="1051"/>
    </location>
</feature>
<feature type="region of interest" description="Disordered" evidence="1">
    <location>
        <begin position="620"/>
        <end position="645"/>
    </location>
</feature>
<proteinExistence type="predicted"/>
<organism evidence="3 4">
    <name type="scientific">Arabidopsis thaliana x Arabidopsis arenosa</name>
    <dbReference type="NCBI Taxonomy" id="1240361"/>
    <lineage>
        <taxon>Eukaryota</taxon>
        <taxon>Viridiplantae</taxon>
        <taxon>Streptophyta</taxon>
        <taxon>Embryophyta</taxon>
        <taxon>Tracheophyta</taxon>
        <taxon>Spermatophyta</taxon>
        <taxon>Magnoliopsida</taxon>
        <taxon>eudicotyledons</taxon>
        <taxon>Gunneridae</taxon>
        <taxon>Pentapetalae</taxon>
        <taxon>rosids</taxon>
        <taxon>malvids</taxon>
        <taxon>Brassicales</taxon>
        <taxon>Brassicaceae</taxon>
        <taxon>Camelineae</taxon>
        <taxon>Arabidopsis</taxon>
    </lineage>
</organism>
<evidence type="ECO:0000256" key="1">
    <source>
        <dbReference type="SAM" id="MobiDB-lite"/>
    </source>
</evidence>
<keyword evidence="4" id="KW-1185">Reference proteome</keyword>
<dbReference type="EMBL" id="JAEFBK010000002">
    <property type="protein sequence ID" value="KAG7636126.1"/>
    <property type="molecule type" value="Genomic_DNA"/>
</dbReference>
<dbReference type="CDD" id="cd00303">
    <property type="entry name" value="retropepsin_like"/>
    <property type="match status" value="1"/>
</dbReference>
<dbReference type="Pfam" id="PF14368">
    <property type="entry name" value="LTP_2"/>
    <property type="match status" value="1"/>
</dbReference>
<dbReference type="InterPro" id="IPR002156">
    <property type="entry name" value="RNaseH_domain"/>
</dbReference>
<protein>
    <submittedName>
        <fullName evidence="3">Ribonuclease H domain</fullName>
    </submittedName>
</protein>
<sequence length="1208" mass="135062">MVDTGSSVDVLFYDAFKRTGHLDSKLQGRKTPLTGFAGDTTFSIGTIQLPTIARGVRQLTNFLVVDKKAPFNAILGRPWLHVMKAVPSTYHQCIKFPSYKGIAVVYGSQRSSRKCYMGSYEDIKKADPVVLMIEDELAEMKTVRSLDPSQRGTRISLITQVCIDESDPKRCVGIGHDLDLTVREDLTTFLKENKDSFAWSSANLQGLSLELGKTMEVYIDDMLVKSAHEKDHVPQLRECFKILIKFEMKLNPEKCSFEVQSREFLGYLVTERGIEANPKQIAAFIEMPSPKMARVVQRLTGRIPALNGFISRSANKCVPFYQPLRKGKEFDWNKDCEQAFKQLKAYLTEPPILAKLEKGEPLYLYTVISRTAISDVLVLADFVIELPLADLDGTNSNKKWLLHVDGSSNRQGSGVGIQLTSPTGEVIEQSLQLGFNASNNESEYEALIAGIKLAQEKGIREIHAYSDSQLVTSQFHGEYEAKDERMEAYLELVKTLAQQFESFKLTRIPRGENTSANTLAALASTSDPFVKRIIPVEGIEHTSIDLTVKHAGMELEAPPPQLELSRQLRRQVQRKRSQNSKPPIFFLIVFSLASIFFIMPSSENTYPRYRSQQRDPLHVNSPVSAENISGVQGSRHPPSPLTPTTQPSVNHFDSQAERLNNLTLEELLDSPGRAGLTRLDPKRPPGTLWFDDDAAVAATVRSIFERDFKEPHANWSQTSKATIDRWYETFAQVYNWDRSINKRVRVVFEAKLKSRMTDQVSRWKGNSKEKGDEAKPKWIDPDVWKGQTSYKARARKRCEKTGEKTPDFLELLDETHKKADGSFIDGKSEEIYKQVTSRIEEEESHIGSGDNPESTRSSGLSIHAKNKIFTEVAPRKKGRIYGVGSLQFEASSAHSGPTLPSDDPVILSEKLAAAEACIQNQAEKINSFDILFDYLAEKDPPLAAILRRGSSTQTRPVSANEPPVATAPEQQANEKTAAAAALANLATRSSTSLKELYVYSGEQLVNPLHYLKDVRIECAYAARKKTKTSAKTYPSTSKAAPRSASKPASQPTPKHQGIEVIELGSICCLKLVIYQSINEDSKDKYAHIRKKKVEEMVRAYTIVSMFLLTLLVTRVTSSQVNAPCTWTEISEEYDYCGDSLTRGVPWVSPLKVCCDTIKLNKMKCICQVVTKTFSQNFDFYKLSKLSHACGDLLVPGSYCGVYKVPKGA</sequence>
<dbReference type="InterPro" id="IPR004252">
    <property type="entry name" value="Probable_transposase_24"/>
</dbReference>
<reference evidence="3 4" key="1">
    <citation type="submission" date="2020-12" db="EMBL/GenBank/DDBJ databases">
        <title>Concerted genomic and epigenomic changes stabilize Arabidopsis allopolyploids.</title>
        <authorList>
            <person name="Chen Z."/>
        </authorList>
    </citation>
    <scope>NUCLEOTIDE SEQUENCE [LARGE SCALE GENOMIC DNA]</scope>
    <source>
        <strain evidence="3">Allo738</strain>
        <tissue evidence="3">Leaf</tissue>
    </source>
</reference>
<feature type="compositionally biased region" description="Polar residues" evidence="1">
    <location>
        <begin position="621"/>
        <end position="632"/>
    </location>
</feature>
<dbReference type="PANTHER" id="PTHR48475">
    <property type="entry name" value="RIBONUCLEASE H"/>
    <property type="match status" value="1"/>
</dbReference>
<feature type="region of interest" description="Disordered" evidence="1">
    <location>
        <begin position="1030"/>
        <end position="1054"/>
    </location>
</feature>
<dbReference type="Pfam" id="PF13456">
    <property type="entry name" value="RVT_3"/>
    <property type="match status" value="1"/>
</dbReference>
<dbReference type="CDD" id="cd09279">
    <property type="entry name" value="RNase_HI_like"/>
    <property type="match status" value="1"/>
</dbReference>
<comment type="caution">
    <text evidence="3">The sequence shown here is derived from an EMBL/GenBank/DDBJ whole genome shotgun (WGS) entry which is preliminary data.</text>
</comment>
<accession>A0A8T2FL30</accession>
<dbReference type="InterPro" id="IPR000477">
    <property type="entry name" value="RT_dom"/>
</dbReference>
<dbReference type="Pfam" id="PF03004">
    <property type="entry name" value="Transposase_24"/>
    <property type="match status" value="1"/>
</dbReference>
<evidence type="ECO:0000313" key="4">
    <source>
        <dbReference type="Proteomes" id="UP000694240"/>
    </source>
</evidence>
<dbReference type="AlphaFoldDB" id="A0A8T2FL30"/>
<dbReference type="InterPro" id="IPR041577">
    <property type="entry name" value="RT_RNaseH_2"/>
</dbReference>
<feature type="domain" description="RNase H type-1" evidence="2">
    <location>
        <begin position="396"/>
        <end position="529"/>
    </location>
</feature>
<dbReference type="InterPro" id="IPR016140">
    <property type="entry name" value="Bifunc_inhib/LTP/seed_store"/>
</dbReference>
<feature type="region of interest" description="Disordered" evidence="1">
    <location>
        <begin position="837"/>
        <end position="860"/>
    </location>
</feature>
<dbReference type="Proteomes" id="UP000694240">
    <property type="component" value="Chromosome 2"/>
</dbReference>
<feature type="region of interest" description="Disordered" evidence="1">
    <location>
        <begin position="949"/>
        <end position="973"/>
    </location>
</feature>
<feature type="compositionally biased region" description="Polar residues" evidence="1">
    <location>
        <begin position="851"/>
        <end position="860"/>
    </location>
</feature>
<evidence type="ECO:0000259" key="2">
    <source>
        <dbReference type="PROSITE" id="PS50879"/>
    </source>
</evidence>
<dbReference type="Pfam" id="PF17919">
    <property type="entry name" value="RT_RNaseH_2"/>
    <property type="match status" value="1"/>
</dbReference>
<dbReference type="PROSITE" id="PS50879">
    <property type="entry name" value="RNASE_H_1"/>
    <property type="match status" value="1"/>
</dbReference>